<organism evidence="2 3">
    <name type="scientific">Corchorus olitorius</name>
    <dbReference type="NCBI Taxonomy" id="93759"/>
    <lineage>
        <taxon>Eukaryota</taxon>
        <taxon>Viridiplantae</taxon>
        <taxon>Streptophyta</taxon>
        <taxon>Embryophyta</taxon>
        <taxon>Tracheophyta</taxon>
        <taxon>Spermatophyta</taxon>
        <taxon>Magnoliopsida</taxon>
        <taxon>eudicotyledons</taxon>
        <taxon>Gunneridae</taxon>
        <taxon>Pentapetalae</taxon>
        <taxon>rosids</taxon>
        <taxon>malvids</taxon>
        <taxon>Malvales</taxon>
        <taxon>Malvaceae</taxon>
        <taxon>Grewioideae</taxon>
        <taxon>Apeibeae</taxon>
        <taxon>Corchorus</taxon>
    </lineage>
</organism>
<name>A0A1R3H3D6_9ROSI</name>
<accession>A0A1R3H3D6</accession>
<dbReference type="Proteomes" id="UP000187203">
    <property type="component" value="Unassembled WGS sequence"/>
</dbReference>
<proteinExistence type="predicted"/>
<comment type="caution">
    <text evidence="2">The sequence shown here is derived from an EMBL/GenBank/DDBJ whole genome shotgun (WGS) entry which is preliminary data.</text>
</comment>
<sequence>MEQEDSAQNGQTRQDISKAEVRIISEDVSSTKVEFSEDEEMLIARMFNLVGDRTAGEIERYWTSRRSSQSGSARAQPKMKLMG</sequence>
<gene>
    <name evidence="2" type="ORF">COLO4_31774</name>
</gene>
<protein>
    <submittedName>
        <fullName evidence="2">Transcription repressor MYB4-like protein</fullName>
    </submittedName>
</protein>
<evidence type="ECO:0000313" key="3">
    <source>
        <dbReference type="Proteomes" id="UP000187203"/>
    </source>
</evidence>
<evidence type="ECO:0000256" key="1">
    <source>
        <dbReference type="SAM" id="MobiDB-lite"/>
    </source>
</evidence>
<feature type="compositionally biased region" description="Low complexity" evidence="1">
    <location>
        <begin position="64"/>
        <end position="76"/>
    </location>
</feature>
<feature type="region of interest" description="Disordered" evidence="1">
    <location>
        <begin position="63"/>
        <end position="83"/>
    </location>
</feature>
<reference evidence="3" key="1">
    <citation type="submission" date="2013-09" db="EMBL/GenBank/DDBJ databases">
        <title>Corchorus olitorius genome sequencing.</title>
        <authorList>
            <person name="Alam M."/>
            <person name="Haque M.S."/>
            <person name="Islam M.S."/>
            <person name="Emdad E.M."/>
            <person name="Islam M.M."/>
            <person name="Ahmed B."/>
            <person name="Halim A."/>
            <person name="Hossen Q.M.M."/>
            <person name="Hossain M.Z."/>
            <person name="Ahmed R."/>
            <person name="Khan M.M."/>
            <person name="Islam R."/>
            <person name="Rashid M.M."/>
            <person name="Khan S.A."/>
            <person name="Rahman M.S."/>
            <person name="Alam M."/>
            <person name="Yahiya A.S."/>
            <person name="Khan M.S."/>
            <person name="Azam M.S."/>
            <person name="Haque T."/>
            <person name="Lashkar M.Z.H."/>
            <person name="Akhand A.I."/>
            <person name="Morshed G."/>
            <person name="Roy S."/>
            <person name="Uddin K.S."/>
            <person name="Rabeya T."/>
            <person name="Hossain A.S."/>
            <person name="Chowdhury A."/>
            <person name="Snigdha A.R."/>
            <person name="Mortoza M.S."/>
            <person name="Matin S.A."/>
            <person name="Hoque S.M.E."/>
            <person name="Islam M.K."/>
            <person name="Roy D.K."/>
            <person name="Haider R."/>
            <person name="Moosa M.M."/>
            <person name="Elias S.M."/>
            <person name="Hasan A.M."/>
            <person name="Jahan S."/>
            <person name="Shafiuddin M."/>
            <person name="Mahmood N."/>
            <person name="Shommy N.S."/>
        </authorList>
    </citation>
    <scope>NUCLEOTIDE SEQUENCE [LARGE SCALE GENOMIC DNA]</scope>
    <source>
        <strain evidence="3">cv. O-4</strain>
    </source>
</reference>
<dbReference type="AlphaFoldDB" id="A0A1R3H3D6"/>
<dbReference type="EMBL" id="AWUE01020872">
    <property type="protein sequence ID" value="OMO64854.1"/>
    <property type="molecule type" value="Genomic_DNA"/>
</dbReference>
<keyword evidence="3" id="KW-1185">Reference proteome</keyword>
<evidence type="ECO:0000313" key="2">
    <source>
        <dbReference type="EMBL" id="OMO64854.1"/>
    </source>
</evidence>